<keyword evidence="4" id="KW-1185">Reference proteome</keyword>
<dbReference type="PANTHER" id="PTHR31672:SF2">
    <property type="entry name" value="F-BOX DOMAIN-CONTAINING PROTEIN"/>
    <property type="match status" value="1"/>
</dbReference>
<gene>
    <name evidence="3" type="ORF">QYE76_065546</name>
</gene>
<dbReference type="Proteomes" id="UP001231189">
    <property type="component" value="Unassembled WGS sequence"/>
</dbReference>
<dbReference type="InterPro" id="IPR001810">
    <property type="entry name" value="F-box_dom"/>
</dbReference>
<evidence type="ECO:0000313" key="3">
    <source>
        <dbReference type="EMBL" id="KAK1647741.1"/>
    </source>
</evidence>
<dbReference type="PANTHER" id="PTHR31672">
    <property type="entry name" value="BNACNNG10540D PROTEIN"/>
    <property type="match status" value="1"/>
</dbReference>
<dbReference type="AlphaFoldDB" id="A0AAD8SAB0"/>
<reference evidence="3" key="1">
    <citation type="submission" date="2023-07" db="EMBL/GenBank/DDBJ databases">
        <title>A chromosome-level genome assembly of Lolium multiflorum.</title>
        <authorList>
            <person name="Chen Y."/>
            <person name="Copetti D."/>
            <person name="Kolliker R."/>
            <person name="Studer B."/>
        </authorList>
    </citation>
    <scope>NUCLEOTIDE SEQUENCE</scope>
    <source>
        <strain evidence="3">02402/16</strain>
        <tissue evidence="3">Leaf</tissue>
    </source>
</reference>
<proteinExistence type="predicted"/>
<evidence type="ECO:0000259" key="1">
    <source>
        <dbReference type="Pfam" id="PF00646"/>
    </source>
</evidence>
<comment type="caution">
    <text evidence="3">The sequence shown here is derived from an EMBL/GenBank/DDBJ whole genome shotgun (WGS) entry which is preliminary data.</text>
</comment>
<dbReference type="InterPro" id="IPR050796">
    <property type="entry name" value="SCF_F-box_component"/>
</dbReference>
<organism evidence="3 4">
    <name type="scientific">Lolium multiflorum</name>
    <name type="common">Italian ryegrass</name>
    <name type="synonym">Lolium perenne subsp. multiflorum</name>
    <dbReference type="NCBI Taxonomy" id="4521"/>
    <lineage>
        <taxon>Eukaryota</taxon>
        <taxon>Viridiplantae</taxon>
        <taxon>Streptophyta</taxon>
        <taxon>Embryophyta</taxon>
        <taxon>Tracheophyta</taxon>
        <taxon>Spermatophyta</taxon>
        <taxon>Magnoliopsida</taxon>
        <taxon>Liliopsida</taxon>
        <taxon>Poales</taxon>
        <taxon>Poaceae</taxon>
        <taxon>BOP clade</taxon>
        <taxon>Pooideae</taxon>
        <taxon>Poodae</taxon>
        <taxon>Poeae</taxon>
        <taxon>Poeae Chloroplast Group 2 (Poeae type)</taxon>
        <taxon>Loliodinae</taxon>
        <taxon>Loliinae</taxon>
        <taxon>Lolium</taxon>
    </lineage>
</organism>
<evidence type="ECO:0000313" key="4">
    <source>
        <dbReference type="Proteomes" id="UP001231189"/>
    </source>
</evidence>
<dbReference type="InterPro" id="IPR036047">
    <property type="entry name" value="F-box-like_dom_sf"/>
</dbReference>
<dbReference type="InterPro" id="IPR013187">
    <property type="entry name" value="F-box-assoc_dom_typ3"/>
</dbReference>
<feature type="domain" description="F-box associated beta-propeller type 3" evidence="2">
    <location>
        <begin position="90"/>
        <end position="230"/>
    </location>
</feature>
<protein>
    <recommendedName>
        <fullName evidence="5">F-box domain-containing protein</fullName>
    </recommendedName>
</protein>
<accession>A0AAD8SAB0</accession>
<dbReference type="EMBL" id="JAUUTY010000004">
    <property type="protein sequence ID" value="KAK1647741.1"/>
    <property type="molecule type" value="Genomic_DNA"/>
</dbReference>
<dbReference type="SUPFAM" id="SSF81383">
    <property type="entry name" value="F-box domain"/>
    <property type="match status" value="1"/>
</dbReference>
<name>A0AAD8SAB0_LOLMU</name>
<sequence length="274" mass="29691">MKMRSASPLESADTVREILVKLPTRDVARCCCVSWLWRNVVADPSFNSLHAKAEMNHVSAASEALLVTETCERGRPDEAGFFSVSSSRPMPYRVKIPSNYTLSNVCNGLLCFAADKGDSPAFLCNPVTGVTATVPRPPPPVGMGISGGVNNINHLLALGFSPSTKEHKLFRFSFSGHCYYVGTDNVNQSVCTLDGAGGGGGWRQRSYCTQCPLLSTFSPVFVQGKLYLVTTGRTSPNLLRNPDGLLEVDVATEACRTFRLPPPPTNTTRAMILW</sequence>
<dbReference type="Pfam" id="PF00646">
    <property type="entry name" value="F-box"/>
    <property type="match status" value="1"/>
</dbReference>
<feature type="domain" description="F-box" evidence="1">
    <location>
        <begin position="13"/>
        <end position="47"/>
    </location>
</feature>
<evidence type="ECO:0008006" key="5">
    <source>
        <dbReference type="Google" id="ProtNLM"/>
    </source>
</evidence>
<evidence type="ECO:0000259" key="2">
    <source>
        <dbReference type="Pfam" id="PF08268"/>
    </source>
</evidence>
<dbReference type="Pfam" id="PF08268">
    <property type="entry name" value="FBA_3"/>
    <property type="match status" value="1"/>
</dbReference>